<gene>
    <name evidence="6" type="primary">rpoB</name>
    <name evidence="15" type="ORF">J0M35_03610</name>
</gene>
<evidence type="ECO:0000256" key="6">
    <source>
        <dbReference type="HAMAP-Rule" id="MF_01321"/>
    </source>
</evidence>
<dbReference type="InterPro" id="IPR007120">
    <property type="entry name" value="DNA-dir_RNAP_su2_dom"/>
</dbReference>
<dbReference type="GO" id="GO:0003677">
    <property type="term" value="F:DNA binding"/>
    <property type="evidence" value="ECO:0007669"/>
    <property type="project" value="UniProtKB-UniRule"/>
</dbReference>
<dbReference type="Gene3D" id="3.90.1110.10">
    <property type="entry name" value="RNA polymerase Rpb2, domain 2"/>
    <property type="match status" value="1"/>
</dbReference>
<organism evidence="15 16">
    <name type="scientific">Candidatus Obscuribacter phosphatis</name>
    <dbReference type="NCBI Taxonomy" id="1906157"/>
    <lineage>
        <taxon>Bacteria</taxon>
        <taxon>Bacillati</taxon>
        <taxon>Candidatus Melainabacteria</taxon>
        <taxon>Candidatus Obscuribacterales</taxon>
        <taxon>Candidatus Obscuribacteraceae</taxon>
        <taxon>Candidatus Obscuribacter</taxon>
    </lineage>
</organism>
<reference evidence="15" key="1">
    <citation type="submission" date="2021-02" db="EMBL/GenBank/DDBJ databases">
        <title>Genome-Resolved Metagenomics of a Microbial Community Performing Photosynthetic Biological Nutrient Removal.</title>
        <authorList>
            <person name="Mcdaniel E.A."/>
        </authorList>
    </citation>
    <scope>NUCLEOTIDE SEQUENCE</scope>
    <source>
        <strain evidence="15">UWPOB_OBS1</strain>
    </source>
</reference>
<evidence type="ECO:0000259" key="14">
    <source>
        <dbReference type="Pfam" id="PF10385"/>
    </source>
</evidence>
<evidence type="ECO:0000259" key="12">
    <source>
        <dbReference type="Pfam" id="PF04561"/>
    </source>
</evidence>
<feature type="domain" description="RNA polymerase Rpb2" evidence="12">
    <location>
        <begin position="179"/>
        <end position="316"/>
    </location>
</feature>
<keyword evidence="2 6" id="KW-0808">Transferase</keyword>
<evidence type="ECO:0000256" key="4">
    <source>
        <dbReference type="ARBA" id="ARBA00023163"/>
    </source>
</evidence>
<dbReference type="CDD" id="cd00653">
    <property type="entry name" value="RNA_pol_B_RPB2"/>
    <property type="match status" value="1"/>
</dbReference>
<dbReference type="GO" id="GO:0000428">
    <property type="term" value="C:DNA-directed RNA polymerase complex"/>
    <property type="evidence" value="ECO:0007669"/>
    <property type="project" value="UniProtKB-KW"/>
</dbReference>
<dbReference type="PROSITE" id="PS01166">
    <property type="entry name" value="RNA_POL_BETA"/>
    <property type="match status" value="1"/>
</dbReference>
<dbReference type="GO" id="GO:0032549">
    <property type="term" value="F:ribonucleoside binding"/>
    <property type="evidence" value="ECO:0007669"/>
    <property type="project" value="InterPro"/>
</dbReference>
<comment type="caution">
    <text evidence="15">The sequence shown here is derived from an EMBL/GenBank/DDBJ whole genome shotgun (WGS) entry which is preliminary data.</text>
</comment>
<feature type="region of interest" description="Disordered" evidence="9">
    <location>
        <begin position="1302"/>
        <end position="1346"/>
    </location>
</feature>
<feature type="domain" description="DNA-directed RNA polymerase beta subunit external 1" evidence="14">
    <location>
        <begin position="454"/>
        <end position="517"/>
    </location>
</feature>
<evidence type="ECO:0000256" key="7">
    <source>
        <dbReference type="RuleBase" id="RU000434"/>
    </source>
</evidence>
<dbReference type="Pfam" id="PF00562">
    <property type="entry name" value="RNA_pol_Rpb2_6"/>
    <property type="match status" value="1"/>
</dbReference>
<dbReference type="Proteomes" id="UP000664277">
    <property type="component" value="Unassembled WGS sequence"/>
</dbReference>
<dbReference type="Gene3D" id="3.90.1800.10">
    <property type="entry name" value="RNA polymerase alpha subunit dimerisation domain"/>
    <property type="match status" value="1"/>
</dbReference>
<dbReference type="GO" id="GO:0003899">
    <property type="term" value="F:DNA-directed RNA polymerase activity"/>
    <property type="evidence" value="ECO:0007669"/>
    <property type="project" value="UniProtKB-UniRule"/>
</dbReference>
<dbReference type="EC" id="2.7.7.6" evidence="6 8"/>
<evidence type="ECO:0000256" key="5">
    <source>
        <dbReference type="ARBA" id="ARBA00048552"/>
    </source>
</evidence>
<dbReference type="HAMAP" id="MF_01321">
    <property type="entry name" value="RNApol_bact_RpoB"/>
    <property type="match status" value="1"/>
</dbReference>
<evidence type="ECO:0000313" key="15">
    <source>
        <dbReference type="EMBL" id="MBN8659425.1"/>
    </source>
</evidence>
<name>A0A8J7TK33_9BACT</name>
<dbReference type="InterPro" id="IPR007642">
    <property type="entry name" value="RNA_pol_Rpb2_2"/>
</dbReference>
<dbReference type="InterPro" id="IPR019462">
    <property type="entry name" value="DNA-dir_RNA_pol_bsu_external_1"/>
</dbReference>
<dbReference type="InterPro" id="IPR037033">
    <property type="entry name" value="DNA-dir_RNAP_su2_hyb_sf"/>
</dbReference>
<protein>
    <recommendedName>
        <fullName evidence="6 8">DNA-directed RNA polymerase subunit beta</fullName>
        <shortName evidence="6">RNAP subunit beta</shortName>
        <ecNumber evidence="6 8">2.7.7.6</ecNumber>
    </recommendedName>
    <alternativeName>
        <fullName evidence="6">RNA polymerase subunit beta</fullName>
    </alternativeName>
    <alternativeName>
        <fullName evidence="6">Transcriptase subunit beta</fullName>
    </alternativeName>
</protein>
<keyword evidence="3 6" id="KW-0548">Nucleotidyltransferase</keyword>
<evidence type="ECO:0000256" key="1">
    <source>
        <dbReference type="ARBA" id="ARBA00022478"/>
    </source>
</evidence>
<evidence type="ECO:0000256" key="3">
    <source>
        <dbReference type="ARBA" id="ARBA00022695"/>
    </source>
</evidence>
<dbReference type="InterPro" id="IPR007641">
    <property type="entry name" value="RNA_pol_Rpb2_7"/>
</dbReference>
<feature type="domain" description="RNA polymerase Rpb2" evidence="13">
    <location>
        <begin position="376"/>
        <end position="444"/>
    </location>
</feature>
<dbReference type="EMBL" id="JAFLCK010000003">
    <property type="protein sequence ID" value="MBN8659425.1"/>
    <property type="molecule type" value="Genomic_DNA"/>
</dbReference>
<evidence type="ECO:0000313" key="16">
    <source>
        <dbReference type="Proteomes" id="UP000664277"/>
    </source>
</evidence>
<dbReference type="PANTHER" id="PTHR20856">
    <property type="entry name" value="DNA-DIRECTED RNA POLYMERASE I SUBUNIT 2"/>
    <property type="match status" value="1"/>
</dbReference>
<sequence>MSFYFQAPDLAEFPRRSYRRFLEETIGNLFAEISPVTSEYANRFELTFIGPDGKVHWKFEDYAHDSGYPTSPEMARKTNMTHARRLLMDVYLRDNHTGELRKSTAYMTDVPVITDRGTFVINGSERVVLGQLVRAPGIYFSSTGPTSYKALMLAEMGAPIAFELELDPNMGKTSRAKCRIKLPKRSWVAATTVLLAMGVDAPDIQKRIGSLLERNRIDFKKISQSEALAVVGRGWKPDGGGGASSGTTALKELTDKRRYSLGKLGRRRVNKKLGLEGESHQLTATDLLAAIEYLLGLPLDMGKMDNIDSLENRHLRGVGETMTRSVRPALAQMTKSIRTRLELNEDEEIGSPNDLLDTRPFANAISKYFTGNPLVQYLDQQNPLSELSHRRRITSFGPGGIDPAAAPVEMRDVHPSQIGRVCLVESPEGKNCGMVSYMATYCRIDDDGFMTVPYRKVENGIITDEVKFLGPGDDRNHTLAPPDTKVEGNRILGPMVAARRGENFMEVVPEDVDMIGIAPQGFISVGSGLIPFLEHDDANRALMGGGMMRQTLPLIRPERPRVGTGMERIVARSSGHSVIARRAGVVTRVSGDEIVITQASGESRTYNLIRYDRTNQNTILDQRPSVKEGQQVEAGQIIADGPAIDNGELSLGRNLLIAFLSWNGYNFEDAIVVREGLIKEHRLSHIEIEKHSIGVHQTLRGPEILTPELPNVAGKDLEHLDDRGIAKIGSYVHPGDILVSKLSPKEAKALSAEEELLQAIFGKVAEEMGDTSLRVPHGSGGRVIDVRIFTPETTPELKAGIICEIEVLIARLCPLEVGDKLAGRHGNKGIVATVVKDCDMPYLPDGTPVDLVLNPLGVPSRMNVGQVFDTQLGFYASVLNRYYRIHQFDESIAPDASFRLVTDALKEVRKLPNYQWLGEDGKVKLYDGRTGEPFDRPVLVGRQYMLKLNQLVLHKINARSGLGGPYAAVTQQPVGGKANHGGQRMGEMEVWAIQAYGAANVLHEMMTIKSDDIQGRHQSYAEMVQGVEITPGGRTAAFDGLCCELRGLGMEVTLGKVVDTFEPIPLKEEVRKPVTGLGKERQEESDGTPTKTLEEQYQVSMVHKLEKEDGTKILEIPAGDYVPVNKPPAPPVITSITSGKHGGKPRIEMSQEPLFDDIVEEDAKDLGQHTESQSIKADKPETPSFVDDFINQVTNEEDEEEDLPPELLEAEAKLIRDQERERELKGSLAEKEKKQQSISEIIARELGQVAIATGNQADNTGHTEIGIGSGVSAGIQGFPSFLELKVLARQLAPLAPRNLSENQANQIADNSMAGYFKRTDRNAAPGQDPSNLSTNDLTIEKDDDQT</sequence>
<comment type="catalytic activity">
    <reaction evidence="5 6 8">
        <text>RNA(n) + a ribonucleoside 5'-triphosphate = RNA(n+1) + diphosphate</text>
        <dbReference type="Rhea" id="RHEA:21248"/>
        <dbReference type="Rhea" id="RHEA-COMP:14527"/>
        <dbReference type="Rhea" id="RHEA-COMP:17342"/>
        <dbReference type="ChEBI" id="CHEBI:33019"/>
        <dbReference type="ChEBI" id="CHEBI:61557"/>
        <dbReference type="ChEBI" id="CHEBI:140395"/>
        <dbReference type="EC" id="2.7.7.6"/>
    </reaction>
</comment>
<evidence type="ECO:0000256" key="2">
    <source>
        <dbReference type="ARBA" id="ARBA00022679"/>
    </source>
</evidence>
<evidence type="ECO:0000259" key="13">
    <source>
        <dbReference type="Pfam" id="PF04565"/>
    </source>
</evidence>
<dbReference type="Gene3D" id="2.40.270.10">
    <property type="entry name" value="DNA-directed RNA polymerase, subunit 2, domain 6"/>
    <property type="match status" value="1"/>
</dbReference>
<dbReference type="Pfam" id="PF10385">
    <property type="entry name" value="RNA_pol_Rpb2_45"/>
    <property type="match status" value="1"/>
</dbReference>
<evidence type="ECO:0000256" key="8">
    <source>
        <dbReference type="RuleBase" id="RU363031"/>
    </source>
</evidence>
<dbReference type="InterPro" id="IPR015712">
    <property type="entry name" value="DNA-dir_RNA_pol_su2"/>
</dbReference>
<dbReference type="NCBIfam" id="NF001616">
    <property type="entry name" value="PRK00405.1"/>
    <property type="match status" value="1"/>
</dbReference>
<dbReference type="InterPro" id="IPR010243">
    <property type="entry name" value="RNA_pol_bsu_bac"/>
</dbReference>
<dbReference type="Gene3D" id="2.40.50.100">
    <property type="match status" value="1"/>
</dbReference>
<evidence type="ECO:0000259" key="10">
    <source>
        <dbReference type="Pfam" id="PF00562"/>
    </source>
</evidence>
<comment type="subunit">
    <text evidence="6 8">The RNAP catalytic core consists of 2 alpha, 1 beta, 1 beta' and 1 omega subunit. When a sigma factor is associated with the core the holoenzyme is formed, which can initiate transcription.</text>
</comment>
<evidence type="ECO:0000256" key="9">
    <source>
        <dbReference type="SAM" id="MobiDB-lite"/>
    </source>
</evidence>
<keyword evidence="4 6" id="KW-0804">Transcription</keyword>
<dbReference type="GO" id="GO:0006351">
    <property type="term" value="P:DNA-templated transcription"/>
    <property type="evidence" value="ECO:0007669"/>
    <property type="project" value="UniProtKB-UniRule"/>
</dbReference>
<dbReference type="Pfam" id="PF04560">
    <property type="entry name" value="RNA_pol_Rpb2_7"/>
    <property type="match status" value="1"/>
</dbReference>
<dbReference type="InterPro" id="IPR007645">
    <property type="entry name" value="RNA_pol_Rpb2_3"/>
</dbReference>
<dbReference type="Gene3D" id="2.40.50.150">
    <property type="match status" value="1"/>
</dbReference>
<feature type="domain" description="DNA-directed RNA polymerase subunit 2 hybrid-binding" evidence="10">
    <location>
        <begin position="579"/>
        <end position="978"/>
    </location>
</feature>
<dbReference type="Pfam" id="PF04561">
    <property type="entry name" value="RNA_pol_Rpb2_2"/>
    <property type="match status" value="1"/>
</dbReference>
<evidence type="ECO:0000259" key="11">
    <source>
        <dbReference type="Pfam" id="PF04560"/>
    </source>
</evidence>
<dbReference type="InterPro" id="IPR014724">
    <property type="entry name" value="RNA_pol_RPB2_OB-fold"/>
</dbReference>
<keyword evidence="1 6" id="KW-0240">DNA-directed RNA polymerase</keyword>
<dbReference type="SUPFAM" id="SSF64484">
    <property type="entry name" value="beta and beta-prime subunits of DNA dependent RNA-polymerase"/>
    <property type="match status" value="1"/>
</dbReference>
<accession>A0A8J7TK33</accession>
<feature type="domain" description="RNA polymerase Rpb2" evidence="11">
    <location>
        <begin position="981"/>
        <end position="1054"/>
    </location>
</feature>
<dbReference type="InterPro" id="IPR007121">
    <property type="entry name" value="RNA_pol_bsu_CS"/>
</dbReference>
<comment type="function">
    <text evidence="6 8">DNA-dependent RNA polymerase catalyzes the transcription of DNA into RNA using the four ribonucleoside triphosphates as substrates.</text>
</comment>
<dbReference type="Gene3D" id="2.30.150.10">
    <property type="entry name" value="DNA-directed RNA polymerase, beta subunit, external 1 domain"/>
    <property type="match status" value="1"/>
</dbReference>
<proteinExistence type="inferred from homology"/>
<comment type="similarity">
    <text evidence="6 7">Belongs to the RNA polymerase beta chain family.</text>
</comment>
<dbReference type="Gene3D" id="3.90.1100.10">
    <property type="match status" value="1"/>
</dbReference>
<dbReference type="Pfam" id="PF04565">
    <property type="entry name" value="RNA_pol_Rpb2_3"/>
    <property type="match status" value="1"/>
</dbReference>
<dbReference type="InterPro" id="IPR037034">
    <property type="entry name" value="RNA_pol_Rpb2_2_sf"/>
</dbReference>
<dbReference type="InterPro" id="IPR042107">
    <property type="entry name" value="DNA-dir_RNA_pol_bsu_ext_1_sf"/>
</dbReference>
<feature type="compositionally biased region" description="Polar residues" evidence="9">
    <location>
        <begin position="1328"/>
        <end position="1337"/>
    </location>
</feature>